<protein>
    <submittedName>
        <fullName evidence="2">Uncharacterized protein</fullName>
    </submittedName>
</protein>
<reference evidence="2" key="1">
    <citation type="submission" date="2021-08" db="EMBL/GenBank/DDBJ databases">
        <title>WGS assembly of Ceratopteris richardii.</title>
        <authorList>
            <person name="Marchant D.B."/>
            <person name="Chen G."/>
            <person name="Jenkins J."/>
            <person name="Shu S."/>
            <person name="Leebens-Mack J."/>
            <person name="Grimwood J."/>
            <person name="Schmutz J."/>
            <person name="Soltis P."/>
            <person name="Soltis D."/>
            <person name="Chen Z.-H."/>
        </authorList>
    </citation>
    <scope>NUCLEOTIDE SEQUENCE</scope>
    <source>
        <strain evidence="2">Whitten #5841</strain>
        <tissue evidence="2">Leaf</tissue>
    </source>
</reference>
<evidence type="ECO:0000313" key="3">
    <source>
        <dbReference type="Proteomes" id="UP000825935"/>
    </source>
</evidence>
<proteinExistence type="predicted"/>
<keyword evidence="1" id="KW-0472">Membrane</keyword>
<evidence type="ECO:0000313" key="2">
    <source>
        <dbReference type="EMBL" id="KAH7282367.1"/>
    </source>
</evidence>
<comment type="caution">
    <text evidence="2">The sequence shown here is derived from an EMBL/GenBank/DDBJ whole genome shotgun (WGS) entry which is preliminary data.</text>
</comment>
<dbReference type="AlphaFoldDB" id="A0A8T2QE13"/>
<organism evidence="2 3">
    <name type="scientific">Ceratopteris richardii</name>
    <name type="common">Triangle waterfern</name>
    <dbReference type="NCBI Taxonomy" id="49495"/>
    <lineage>
        <taxon>Eukaryota</taxon>
        <taxon>Viridiplantae</taxon>
        <taxon>Streptophyta</taxon>
        <taxon>Embryophyta</taxon>
        <taxon>Tracheophyta</taxon>
        <taxon>Polypodiopsida</taxon>
        <taxon>Polypodiidae</taxon>
        <taxon>Polypodiales</taxon>
        <taxon>Pteridineae</taxon>
        <taxon>Pteridaceae</taxon>
        <taxon>Parkerioideae</taxon>
        <taxon>Ceratopteris</taxon>
    </lineage>
</organism>
<sequence length="126" mass="14062">MLGNMGNHIVAASVCILAFSIIILHNLSVVKGKQSQLPNDALHKADIWYRVKQGNCQEKCEGQSKEEGEVEEAYRKKKGHGTSVIPLIARGHPHHRSSSSRSRPSTVTVLTLYLCGVYLWRLHIPH</sequence>
<keyword evidence="1" id="KW-0812">Transmembrane</keyword>
<gene>
    <name evidence="2" type="ORF">KP509_35G026900</name>
</gene>
<keyword evidence="3" id="KW-1185">Reference proteome</keyword>
<accession>A0A8T2QE13</accession>
<dbReference type="Proteomes" id="UP000825935">
    <property type="component" value="Chromosome 35"/>
</dbReference>
<feature type="transmembrane region" description="Helical" evidence="1">
    <location>
        <begin position="6"/>
        <end position="27"/>
    </location>
</feature>
<evidence type="ECO:0000256" key="1">
    <source>
        <dbReference type="SAM" id="Phobius"/>
    </source>
</evidence>
<dbReference type="EMBL" id="CM035440">
    <property type="protein sequence ID" value="KAH7282367.1"/>
    <property type="molecule type" value="Genomic_DNA"/>
</dbReference>
<name>A0A8T2QE13_CERRI</name>
<keyword evidence="1" id="KW-1133">Transmembrane helix</keyword>